<gene>
    <name evidence="1" type="primary">AlNc14C172G8039</name>
    <name evidence="1" type="ORF">ALNC14_090500</name>
</gene>
<proteinExistence type="predicted"/>
<dbReference type="EMBL" id="FR824217">
    <property type="protein sequence ID" value="CCA22907.1"/>
    <property type="molecule type" value="Genomic_DNA"/>
</dbReference>
<sequence>MLKKENAELTLAQVRSAPRNLEPNLRSFQQFLFAVGILVPRSRRQCRASTNA</sequence>
<evidence type="ECO:0000313" key="1">
    <source>
        <dbReference type="EMBL" id="CCA22907.1"/>
    </source>
</evidence>
<reference evidence="1" key="1">
    <citation type="journal article" date="2011" name="PLoS Biol.">
        <title>Gene gain and loss during evolution of obligate parasitism in the white rust pathogen of Arabidopsis thaliana.</title>
        <authorList>
            <person name="Kemen E."/>
            <person name="Gardiner A."/>
            <person name="Schultz-Larsen T."/>
            <person name="Kemen A.C."/>
            <person name="Balmuth A.L."/>
            <person name="Robert-Seilaniantz A."/>
            <person name="Bailey K."/>
            <person name="Holub E."/>
            <person name="Studholme D.J."/>
            <person name="Maclean D."/>
            <person name="Jones J.D."/>
        </authorList>
    </citation>
    <scope>NUCLEOTIDE SEQUENCE</scope>
</reference>
<reference evidence="1" key="2">
    <citation type="submission" date="2011-02" db="EMBL/GenBank/DDBJ databases">
        <authorList>
            <person name="MacLean D."/>
        </authorList>
    </citation>
    <scope>NUCLEOTIDE SEQUENCE</scope>
</reference>
<dbReference type="HOGENOM" id="CLU_3091279_0_0_1"/>
<dbReference type="AlphaFoldDB" id="F0WNL6"/>
<organism evidence="1">
    <name type="scientific">Albugo laibachii Nc14</name>
    <dbReference type="NCBI Taxonomy" id="890382"/>
    <lineage>
        <taxon>Eukaryota</taxon>
        <taxon>Sar</taxon>
        <taxon>Stramenopiles</taxon>
        <taxon>Oomycota</taxon>
        <taxon>Peronosporomycetes</taxon>
        <taxon>Albuginales</taxon>
        <taxon>Albuginaceae</taxon>
        <taxon>Albugo</taxon>
    </lineage>
</organism>
<name>F0WNL6_9STRA</name>
<protein>
    <submittedName>
        <fullName evidence="1">AlNc14C172G8039 protein</fullName>
    </submittedName>
</protein>
<accession>F0WNL6</accession>